<evidence type="ECO:0000313" key="2">
    <source>
        <dbReference type="EMBL" id="MFM9607356.1"/>
    </source>
</evidence>
<protein>
    <submittedName>
        <fullName evidence="2">Cupin-like domain-containing protein</fullName>
    </submittedName>
</protein>
<dbReference type="PANTHER" id="PTHR12461">
    <property type="entry name" value="HYPOXIA-INDUCIBLE FACTOR 1 ALPHA INHIBITOR-RELATED"/>
    <property type="match status" value="1"/>
</dbReference>
<gene>
    <name evidence="2" type="ORF">ACKI18_01375</name>
</gene>
<name>A0ABW9HHS3_9ACTN</name>
<proteinExistence type="predicted"/>
<evidence type="ECO:0000313" key="3">
    <source>
        <dbReference type="Proteomes" id="UP001631957"/>
    </source>
</evidence>
<organism evidence="2 3">
    <name type="scientific">Streptomyces niveiscabiei</name>
    <dbReference type="NCBI Taxonomy" id="164115"/>
    <lineage>
        <taxon>Bacteria</taxon>
        <taxon>Bacillati</taxon>
        <taxon>Actinomycetota</taxon>
        <taxon>Actinomycetes</taxon>
        <taxon>Kitasatosporales</taxon>
        <taxon>Streptomycetaceae</taxon>
        <taxon>Streptomyces</taxon>
    </lineage>
</organism>
<dbReference type="Proteomes" id="UP001631957">
    <property type="component" value="Unassembled WGS sequence"/>
</dbReference>
<evidence type="ECO:0000259" key="1">
    <source>
        <dbReference type="PROSITE" id="PS51184"/>
    </source>
</evidence>
<dbReference type="RefSeq" id="WP_409120123.1">
    <property type="nucleotide sequence ID" value="NZ_JBJVNI010000001.1"/>
</dbReference>
<dbReference type="SUPFAM" id="SSF51197">
    <property type="entry name" value="Clavaminate synthase-like"/>
    <property type="match status" value="1"/>
</dbReference>
<reference evidence="2 3" key="1">
    <citation type="submission" date="2024-12" db="EMBL/GenBank/DDBJ databases">
        <title>Forecasting of Potato common scab and diversities of Pathogenic streptomyces spp. in china.</title>
        <authorList>
            <person name="Handique U."/>
            <person name="Wu J."/>
        </authorList>
    </citation>
    <scope>NUCLEOTIDE SEQUENCE [LARGE SCALE GENOMIC DNA]</scope>
    <source>
        <strain evidence="2 3">ZRIMU1530</strain>
    </source>
</reference>
<dbReference type="EMBL" id="JBJVNI010000001">
    <property type="protein sequence ID" value="MFM9607356.1"/>
    <property type="molecule type" value="Genomic_DNA"/>
</dbReference>
<sequence>MTTPTRRRALQEPPRVAAPDTAEFLAAYVLRSRPAVFTGLFHGQPVERLATREAALDRLGALPIEITTPYHHDDFAAFRPGAPAPPVHRTTLGGYFAHTDAHPDTRLLCLERPTPDALHATFTPPAYCHVGHVPADGWESRFFAGSAGNTSNLHFDADFRAVLLHQVFGEKRLVWVDPGRSPGLRPYMNLSRVQPARLAAAERAAFLAAVGARETVLRPGETAFIPTACWHHVDYLTDSLSVNIRLPRNAFTRALGGRDLHKTWRLGCVAATSPDPARVSARDRADLRRLREARHSPGPPQARLERVERLVRELCAERCPGLDDAVREVTEADEWSVWQQLLEDGVLYADRTPDEGDADG</sequence>
<comment type="caution">
    <text evidence="2">The sequence shown here is derived from an EMBL/GenBank/DDBJ whole genome shotgun (WGS) entry which is preliminary data.</text>
</comment>
<dbReference type="PANTHER" id="PTHR12461:SF105">
    <property type="entry name" value="HYPOXIA-INDUCIBLE FACTOR 1-ALPHA INHIBITOR"/>
    <property type="match status" value="1"/>
</dbReference>
<dbReference type="InterPro" id="IPR041667">
    <property type="entry name" value="Cupin_8"/>
</dbReference>
<dbReference type="PROSITE" id="PS51184">
    <property type="entry name" value="JMJC"/>
    <property type="match status" value="1"/>
</dbReference>
<feature type="domain" description="JmjC" evidence="1">
    <location>
        <begin position="103"/>
        <end position="261"/>
    </location>
</feature>
<accession>A0ABW9HHS3</accession>
<dbReference type="Gene3D" id="2.60.120.650">
    <property type="entry name" value="Cupin"/>
    <property type="match status" value="1"/>
</dbReference>
<dbReference type="InterPro" id="IPR003347">
    <property type="entry name" value="JmjC_dom"/>
</dbReference>
<dbReference type="Pfam" id="PF13621">
    <property type="entry name" value="Cupin_8"/>
    <property type="match status" value="1"/>
</dbReference>
<keyword evidence="3" id="KW-1185">Reference proteome</keyword>